<organism evidence="2 3">
    <name type="scientific">Thalassiosira oceanica</name>
    <name type="common">Marine diatom</name>
    <dbReference type="NCBI Taxonomy" id="159749"/>
    <lineage>
        <taxon>Eukaryota</taxon>
        <taxon>Sar</taxon>
        <taxon>Stramenopiles</taxon>
        <taxon>Ochrophyta</taxon>
        <taxon>Bacillariophyta</taxon>
        <taxon>Coscinodiscophyceae</taxon>
        <taxon>Thalassiosirophycidae</taxon>
        <taxon>Thalassiosirales</taxon>
        <taxon>Thalassiosiraceae</taxon>
        <taxon>Thalassiosira</taxon>
    </lineage>
</organism>
<reference evidence="2 3" key="1">
    <citation type="journal article" date="2012" name="Genome Biol.">
        <title>Genome and low-iron response of an oceanic diatom adapted to chronic iron limitation.</title>
        <authorList>
            <person name="Lommer M."/>
            <person name="Specht M."/>
            <person name="Roy A.S."/>
            <person name="Kraemer L."/>
            <person name="Andreson R."/>
            <person name="Gutowska M.A."/>
            <person name="Wolf J."/>
            <person name="Bergner S.V."/>
            <person name="Schilhabel M.B."/>
            <person name="Klostermeier U.C."/>
            <person name="Beiko R.G."/>
            <person name="Rosenstiel P."/>
            <person name="Hippler M."/>
            <person name="Laroche J."/>
        </authorList>
    </citation>
    <scope>NUCLEOTIDE SEQUENCE [LARGE SCALE GENOMIC DNA]</scope>
    <source>
        <strain evidence="2 3">CCMP1005</strain>
    </source>
</reference>
<dbReference type="EMBL" id="AGNL01032475">
    <property type="protein sequence ID" value="EJK56083.1"/>
    <property type="molecule type" value="Genomic_DNA"/>
</dbReference>
<dbReference type="AlphaFoldDB" id="K0RQN7"/>
<sequence length="83" mass="9755">MKNRDKVWKAREKENSMAPGRMSKDPMCRDYDFTWLASEDPHWKAQNTIPTSHVRAMLSALFFYKMNAPDVMRFLGGTYTGEY</sequence>
<name>K0RQN7_THAOC</name>
<feature type="region of interest" description="Disordered" evidence="1">
    <location>
        <begin position="1"/>
        <end position="23"/>
    </location>
</feature>
<feature type="compositionally biased region" description="Basic and acidic residues" evidence="1">
    <location>
        <begin position="1"/>
        <end position="15"/>
    </location>
</feature>
<evidence type="ECO:0000256" key="1">
    <source>
        <dbReference type="SAM" id="MobiDB-lite"/>
    </source>
</evidence>
<gene>
    <name evidence="2" type="ORF">THAOC_24095</name>
</gene>
<evidence type="ECO:0000313" key="3">
    <source>
        <dbReference type="Proteomes" id="UP000266841"/>
    </source>
</evidence>
<dbReference type="Proteomes" id="UP000266841">
    <property type="component" value="Unassembled WGS sequence"/>
</dbReference>
<proteinExistence type="predicted"/>
<feature type="non-terminal residue" evidence="2">
    <location>
        <position position="83"/>
    </location>
</feature>
<comment type="caution">
    <text evidence="2">The sequence shown here is derived from an EMBL/GenBank/DDBJ whole genome shotgun (WGS) entry which is preliminary data.</text>
</comment>
<accession>K0RQN7</accession>
<keyword evidence="3" id="KW-1185">Reference proteome</keyword>
<protein>
    <submittedName>
        <fullName evidence="2">Uncharacterized protein</fullName>
    </submittedName>
</protein>
<evidence type="ECO:0000313" key="2">
    <source>
        <dbReference type="EMBL" id="EJK56083.1"/>
    </source>
</evidence>